<sequence>MRIYEGRPAQAVGRLEKEMKVYDLLDELGIPYVRTDHEAVMTIEACREVDEALHIEICKNLFLCNRQKTNYYLLVMPGGKNLQAKELSPQIPSSRLSFASGEDMEKYLNVTPGSATIMGLIFDPENKVQLLIDEEVLGEEYFACHPCVNTSSIRLKTEDVLGKFLKAVHHDYIPVKLSR</sequence>
<evidence type="ECO:0000313" key="3">
    <source>
        <dbReference type="EMBL" id="MBM6738671.1"/>
    </source>
</evidence>
<dbReference type="InterPro" id="IPR007214">
    <property type="entry name" value="YbaK/aa-tRNA-synth-assoc-dom"/>
</dbReference>
<dbReference type="EMBL" id="JACLYY010000011">
    <property type="protein sequence ID" value="MBM6738671.1"/>
    <property type="molecule type" value="Genomic_DNA"/>
</dbReference>
<gene>
    <name evidence="3" type="ORF">H7U36_11275</name>
</gene>
<dbReference type="RefSeq" id="WP_033126647.1">
    <property type="nucleotide sequence ID" value="NZ_JACLYY010000011.1"/>
</dbReference>
<keyword evidence="4" id="KW-1185">Reference proteome</keyword>
<dbReference type="InterPro" id="IPR036754">
    <property type="entry name" value="YbaK/aa-tRNA-synt-asso_dom_sf"/>
</dbReference>
<evidence type="ECO:0000259" key="2">
    <source>
        <dbReference type="Pfam" id="PF04073"/>
    </source>
</evidence>
<dbReference type="Gene3D" id="3.90.960.10">
    <property type="entry name" value="YbaK/aminoacyl-tRNA synthetase-associated domain"/>
    <property type="match status" value="1"/>
</dbReference>
<feature type="domain" description="YbaK/aminoacyl-tRNA synthetase-associated" evidence="2">
    <location>
        <begin position="37"/>
        <end position="160"/>
    </location>
</feature>
<reference evidence="3 4" key="1">
    <citation type="journal article" date="2021" name="Sci. Rep.">
        <title>The distribution of antibiotic resistance genes in chicken gut microbiota commensals.</title>
        <authorList>
            <person name="Juricova H."/>
            <person name="Matiasovicova J."/>
            <person name="Kubasova T."/>
            <person name="Cejkova D."/>
            <person name="Rychlik I."/>
        </authorList>
    </citation>
    <scope>NUCLEOTIDE SEQUENCE [LARGE SCALE GENOMIC DNA]</scope>
    <source>
        <strain evidence="3 4">An773</strain>
    </source>
</reference>
<dbReference type="CDD" id="cd04335">
    <property type="entry name" value="PrdX_deacylase"/>
    <property type="match status" value="1"/>
</dbReference>
<dbReference type="Proteomes" id="UP000716906">
    <property type="component" value="Unassembled WGS sequence"/>
</dbReference>
<name>A0ABS2EAM3_9FIRM</name>
<dbReference type="PANTHER" id="PTHR31423">
    <property type="entry name" value="YBAK DOMAIN-CONTAINING PROTEIN"/>
    <property type="match status" value="1"/>
</dbReference>
<dbReference type="SUPFAM" id="SSF55826">
    <property type="entry name" value="YbaK/ProRS associated domain"/>
    <property type="match status" value="1"/>
</dbReference>
<evidence type="ECO:0000313" key="4">
    <source>
        <dbReference type="Proteomes" id="UP000716906"/>
    </source>
</evidence>
<dbReference type="Pfam" id="PF04073">
    <property type="entry name" value="tRNA_edit"/>
    <property type="match status" value="1"/>
</dbReference>
<proteinExistence type="inferred from homology"/>
<comment type="similarity">
    <text evidence="1">Belongs to the PRORSD1 family.</text>
</comment>
<organism evidence="3 4">
    <name type="scientific">Faecalicatena fissicatena</name>
    <dbReference type="NCBI Taxonomy" id="290055"/>
    <lineage>
        <taxon>Bacteria</taxon>
        <taxon>Bacillati</taxon>
        <taxon>Bacillota</taxon>
        <taxon>Clostridia</taxon>
        <taxon>Lachnospirales</taxon>
        <taxon>Lachnospiraceae</taxon>
        <taxon>Faecalicatena</taxon>
    </lineage>
</organism>
<dbReference type="InterPro" id="IPR040285">
    <property type="entry name" value="ProX/PRXD1"/>
</dbReference>
<dbReference type="PANTHER" id="PTHR31423:SF3">
    <property type="entry name" value="PROLYL-TRNA SYNTHETASE ASSOCIATED DOMAIN-CONTAINING PROTEIN 1-RELATED"/>
    <property type="match status" value="1"/>
</dbReference>
<comment type="caution">
    <text evidence="3">The sequence shown here is derived from an EMBL/GenBank/DDBJ whole genome shotgun (WGS) entry which is preliminary data.</text>
</comment>
<evidence type="ECO:0000256" key="1">
    <source>
        <dbReference type="ARBA" id="ARBA00010201"/>
    </source>
</evidence>
<protein>
    <submittedName>
        <fullName evidence="3">Prolyl-tRNA synthetase associated domain-containing protein</fullName>
    </submittedName>
</protein>
<accession>A0ABS2EAM3</accession>